<protein>
    <submittedName>
        <fullName evidence="2">Uncharacterized protein</fullName>
    </submittedName>
</protein>
<proteinExistence type="predicted"/>
<feature type="region of interest" description="Disordered" evidence="1">
    <location>
        <begin position="64"/>
        <end position="83"/>
    </location>
</feature>
<dbReference type="EMBL" id="JAYWIO010000008">
    <property type="protein sequence ID" value="KAK7243834.1"/>
    <property type="molecule type" value="Genomic_DNA"/>
</dbReference>
<dbReference type="Proteomes" id="UP001372338">
    <property type="component" value="Unassembled WGS sequence"/>
</dbReference>
<comment type="caution">
    <text evidence="2">The sequence shown here is derived from an EMBL/GenBank/DDBJ whole genome shotgun (WGS) entry which is preliminary data.</text>
</comment>
<evidence type="ECO:0000313" key="2">
    <source>
        <dbReference type="EMBL" id="KAK7243834.1"/>
    </source>
</evidence>
<accession>A0AAN9E068</accession>
<reference evidence="2 3" key="1">
    <citation type="submission" date="2024-01" db="EMBL/GenBank/DDBJ databases">
        <title>The genomes of 5 underutilized Papilionoideae crops provide insights into root nodulation and disease resistanc.</title>
        <authorList>
            <person name="Yuan L."/>
        </authorList>
    </citation>
    <scope>NUCLEOTIDE SEQUENCE [LARGE SCALE GENOMIC DNA]</scope>
    <source>
        <strain evidence="2">ZHUSHIDOU_FW_LH</strain>
        <tissue evidence="2">Leaf</tissue>
    </source>
</reference>
<gene>
    <name evidence="2" type="ORF">RIF29_38646</name>
</gene>
<sequence length="83" mass="9124">MKEDKSNDGFVLMDRKGCKLRQLEDWELCYGGGLSTIEICGDYSLLEDEELDDTGAYGEEVESGLVSEELPASESESVAVLLL</sequence>
<evidence type="ECO:0000256" key="1">
    <source>
        <dbReference type="SAM" id="MobiDB-lite"/>
    </source>
</evidence>
<name>A0AAN9E068_CROPI</name>
<dbReference type="AlphaFoldDB" id="A0AAN9E068"/>
<keyword evidence="3" id="KW-1185">Reference proteome</keyword>
<evidence type="ECO:0000313" key="3">
    <source>
        <dbReference type="Proteomes" id="UP001372338"/>
    </source>
</evidence>
<organism evidence="2 3">
    <name type="scientific">Crotalaria pallida</name>
    <name type="common">Smooth rattlebox</name>
    <name type="synonym">Crotalaria striata</name>
    <dbReference type="NCBI Taxonomy" id="3830"/>
    <lineage>
        <taxon>Eukaryota</taxon>
        <taxon>Viridiplantae</taxon>
        <taxon>Streptophyta</taxon>
        <taxon>Embryophyta</taxon>
        <taxon>Tracheophyta</taxon>
        <taxon>Spermatophyta</taxon>
        <taxon>Magnoliopsida</taxon>
        <taxon>eudicotyledons</taxon>
        <taxon>Gunneridae</taxon>
        <taxon>Pentapetalae</taxon>
        <taxon>rosids</taxon>
        <taxon>fabids</taxon>
        <taxon>Fabales</taxon>
        <taxon>Fabaceae</taxon>
        <taxon>Papilionoideae</taxon>
        <taxon>50 kb inversion clade</taxon>
        <taxon>genistoids sensu lato</taxon>
        <taxon>core genistoids</taxon>
        <taxon>Crotalarieae</taxon>
        <taxon>Crotalaria</taxon>
    </lineage>
</organism>